<dbReference type="Gene3D" id="6.10.250.730">
    <property type="match status" value="1"/>
</dbReference>
<proteinExistence type="predicted"/>
<dbReference type="RefSeq" id="WP_176952229.1">
    <property type="nucleotide sequence ID" value="NZ_JABXYK010000024.1"/>
</dbReference>
<dbReference type="InterPro" id="IPR010385">
    <property type="entry name" value="DUF982"/>
</dbReference>
<name>A0ABX2QKL5_9HYPH</name>
<protein>
    <submittedName>
        <fullName evidence="1">DUF982 domain-containing protein</fullName>
    </submittedName>
</protein>
<dbReference type="Proteomes" id="UP000659172">
    <property type="component" value="Unassembled WGS sequence"/>
</dbReference>
<organism evidence="1 2">
    <name type="scientific">Mycoplana rhizolycopersici</name>
    <dbReference type="NCBI Taxonomy" id="2746702"/>
    <lineage>
        <taxon>Bacteria</taxon>
        <taxon>Pseudomonadati</taxon>
        <taxon>Pseudomonadota</taxon>
        <taxon>Alphaproteobacteria</taxon>
        <taxon>Hyphomicrobiales</taxon>
        <taxon>Rhizobiaceae</taxon>
        <taxon>Mycoplana</taxon>
    </lineage>
</organism>
<evidence type="ECO:0000313" key="2">
    <source>
        <dbReference type="Proteomes" id="UP000659172"/>
    </source>
</evidence>
<gene>
    <name evidence="1" type="ORF">HV823_24125</name>
</gene>
<comment type="caution">
    <text evidence="1">The sequence shown here is derived from an EMBL/GenBank/DDBJ whole genome shotgun (WGS) entry which is preliminary data.</text>
</comment>
<evidence type="ECO:0000313" key="1">
    <source>
        <dbReference type="EMBL" id="NVP58328.1"/>
    </source>
</evidence>
<dbReference type="EMBL" id="JABXYK010000024">
    <property type="protein sequence ID" value="NVP58328.1"/>
    <property type="molecule type" value="Genomic_DNA"/>
</dbReference>
<accession>A0ABX2QKL5</accession>
<sequence>MEIVIDGQGTCRRIRSTKQAEECLRDWPDKQNESYTEALRVCRAVLKAGAPRRVAREAFLHAAEEAGIDIRKR</sequence>
<reference evidence="1 2" key="1">
    <citation type="submission" date="2020-06" db="EMBL/GenBank/DDBJ databases">
        <title>Rhizobium sp.nov. isolated from the tomato plant.</title>
        <authorList>
            <person name="Thin K.K."/>
            <person name="Zhang X."/>
            <person name="He S."/>
        </authorList>
    </citation>
    <scope>NUCLEOTIDE SEQUENCE [LARGE SCALE GENOMIC DNA]</scope>
    <source>
        <strain evidence="1 2">DBTS2</strain>
    </source>
</reference>
<keyword evidence="2" id="KW-1185">Reference proteome</keyword>
<dbReference type="Pfam" id="PF06169">
    <property type="entry name" value="DUF982"/>
    <property type="match status" value="1"/>
</dbReference>